<dbReference type="GO" id="GO:0051011">
    <property type="term" value="F:microtubule minus-end binding"/>
    <property type="evidence" value="ECO:0007669"/>
    <property type="project" value="TreeGrafter"/>
</dbReference>
<organism evidence="7 8">
    <name type="scientific">Cronartium quercuum f. sp. fusiforme G11</name>
    <dbReference type="NCBI Taxonomy" id="708437"/>
    <lineage>
        <taxon>Eukaryota</taxon>
        <taxon>Fungi</taxon>
        <taxon>Dikarya</taxon>
        <taxon>Basidiomycota</taxon>
        <taxon>Pucciniomycotina</taxon>
        <taxon>Pucciniomycetes</taxon>
        <taxon>Pucciniales</taxon>
        <taxon>Coleosporiaceae</taxon>
        <taxon>Cronartium</taxon>
    </lineage>
</organism>
<accession>A0A9P6NNF2</accession>
<proteinExistence type="inferred from homology"/>
<gene>
    <name evidence="7" type="ORF">CROQUDRAFT_88174</name>
</gene>
<dbReference type="InterPro" id="IPR042241">
    <property type="entry name" value="GCP_C_sf"/>
</dbReference>
<dbReference type="GO" id="GO:0044732">
    <property type="term" value="C:mitotic spindle pole body"/>
    <property type="evidence" value="ECO:0007669"/>
    <property type="project" value="TreeGrafter"/>
</dbReference>
<dbReference type="PANTHER" id="PTHR19302:SF14">
    <property type="entry name" value="GAMMA-TUBULIN COMPLEX COMPONENT 3"/>
    <property type="match status" value="1"/>
</dbReference>
<evidence type="ECO:0000259" key="6">
    <source>
        <dbReference type="Pfam" id="PF04130"/>
    </source>
</evidence>
<dbReference type="GO" id="GO:0000930">
    <property type="term" value="C:gamma-tubulin complex"/>
    <property type="evidence" value="ECO:0007669"/>
    <property type="project" value="TreeGrafter"/>
</dbReference>
<name>A0A9P6NNF2_9BASI</name>
<dbReference type="GO" id="GO:0000278">
    <property type="term" value="P:mitotic cell cycle"/>
    <property type="evidence" value="ECO:0007669"/>
    <property type="project" value="TreeGrafter"/>
</dbReference>
<evidence type="ECO:0000313" key="8">
    <source>
        <dbReference type="Proteomes" id="UP000886653"/>
    </source>
</evidence>
<reference evidence="7" key="1">
    <citation type="submission" date="2013-11" db="EMBL/GenBank/DDBJ databases">
        <title>Genome sequence of the fusiform rust pathogen reveals effectors for host alternation and coevolution with pine.</title>
        <authorList>
            <consortium name="DOE Joint Genome Institute"/>
            <person name="Smith K."/>
            <person name="Pendleton A."/>
            <person name="Kubisiak T."/>
            <person name="Anderson C."/>
            <person name="Salamov A."/>
            <person name="Aerts A."/>
            <person name="Riley R."/>
            <person name="Clum A."/>
            <person name="Lindquist E."/>
            <person name="Ence D."/>
            <person name="Campbell M."/>
            <person name="Kronenberg Z."/>
            <person name="Feau N."/>
            <person name="Dhillon B."/>
            <person name="Hamelin R."/>
            <person name="Burleigh J."/>
            <person name="Smith J."/>
            <person name="Yandell M."/>
            <person name="Nelson C."/>
            <person name="Grigoriev I."/>
            <person name="Davis J."/>
        </authorList>
    </citation>
    <scope>NUCLEOTIDE SEQUENCE</scope>
    <source>
        <strain evidence="7">G11</strain>
    </source>
</reference>
<evidence type="ECO:0000256" key="3">
    <source>
        <dbReference type="ARBA" id="ARBA00022490"/>
    </source>
</evidence>
<keyword evidence="4" id="KW-0493">Microtubule</keyword>
<evidence type="ECO:0000313" key="7">
    <source>
        <dbReference type="EMBL" id="KAG0150371.1"/>
    </source>
</evidence>
<evidence type="ECO:0000256" key="2">
    <source>
        <dbReference type="ARBA" id="ARBA00010337"/>
    </source>
</evidence>
<dbReference type="Proteomes" id="UP000886653">
    <property type="component" value="Unassembled WGS sequence"/>
</dbReference>
<dbReference type="AlphaFoldDB" id="A0A9P6NNF2"/>
<dbReference type="Pfam" id="PF04130">
    <property type="entry name" value="GCP_C_terminal"/>
    <property type="match status" value="1"/>
</dbReference>
<keyword evidence="8" id="KW-1185">Reference proteome</keyword>
<dbReference type="GO" id="GO:0005874">
    <property type="term" value="C:microtubule"/>
    <property type="evidence" value="ECO:0007669"/>
    <property type="project" value="UniProtKB-KW"/>
</dbReference>
<comment type="caution">
    <text evidence="7">The sequence shown here is derived from an EMBL/GenBank/DDBJ whole genome shotgun (WGS) entry which is preliminary data.</text>
</comment>
<feature type="domain" description="Gamma tubulin complex component C-terminal" evidence="6">
    <location>
        <begin position="514"/>
        <end position="851"/>
    </location>
</feature>
<comment type="subcellular location">
    <subcellularLocation>
        <location evidence="1">Cytoplasm</location>
        <location evidence="1">Cytoskeleton</location>
    </subcellularLocation>
</comment>
<dbReference type="PANTHER" id="PTHR19302">
    <property type="entry name" value="GAMMA TUBULIN COMPLEX PROTEIN"/>
    <property type="match status" value="1"/>
</dbReference>
<dbReference type="InterPro" id="IPR007259">
    <property type="entry name" value="GCP"/>
</dbReference>
<evidence type="ECO:0000256" key="5">
    <source>
        <dbReference type="ARBA" id="ARBA00023212"/>
    </source>
</evidence>
<dbReference type="OrthoDB" id="775571at2759"/>
<dbReference type="GO" id="GO:0007020">
    <property type="term" value="P:microtubule nucleation"/>
    <property type="evidence" value="ECO:0007669"/>
    <property type="project" value="InterPro"/>
</dbReference>
<dbReference type="Gene3D" id="1.20.120.1900">
    <property type="entry name" value="Gamma-tubulin complex, C-terminal domain"/>
    <property type="match status" value="1"/>
</dbReference>
<keyword evidence="3" id="KW-0963">Cytoplasm</keyword>
<evidence type="ECO:0000256" key="4">
    <source>
        <dbReference type="ARBA" id="ARBA00022701"/>
    </source>
</evidence>
<dbReference type="GO" id="GO:0051321">
    <property type="term" value="P:meiotic cell cycle"/>
    <property type="evidence" value="ECO:0007669"/>
    <property type="project" value="TreeGrafter"/>
</dbReference>
<dbReference type="EMBL" id="MU167220">
    <property type="protein sequence ID" value="KAG0150371.1"/>
    <property type="molecule type" value="Genomic_DNA"/>
</dbReference>
<evidence type="ECO:0000256" key="1">
    <source>
        <dbReference type="ARBA" id="ARBA00004245"/>
    </source>
</evidence>
<sequence>MEFHLPTLEPIQPLHHNLPTLTLHAHSKQTQTVTEFHPIEFYPAPDPVQAQPQILSWDTFLRPPAQPVPPYQSPYPIESSTQVWDLLLQATSSTDQHTSWKPSWPIERASALCARLYLGLNLSDEDNQPRITGLSAEASQAVFSRARQFGTNLGKIESVQGTGLLASGLELLAVMLRVEIAAASERSKQLTLGRQTLLEPINALLEGLSTALVKSRTTDVDDIYQFTDYILGSGALPILQAVASWLLDRVTVRILVGWETWLGLVRDTRMGRDRAWPSEYDELYQRLWDECGIECVKDRHQEDVEDEKSREVRYSLKLERVPKFMPAEVAERLFEAGIALRILRKSGVEERWHGRPVCLLHPIRTEERSRWVWSAEELRSSQVALSKQARNIYVQTSAWRNHVELLGPVQPADSHPKSQIREPPWVSDRLEELEELLKRITLGFRPDGHSAHSAELISVLEDRLRHFSPPTLLKAMEIPSLSILTQETVFKPLEARADAINDSLLSFFLVDMDLLDHLHILGNFFFCFDLCFVQRLSKALFEPSELHATTTVVGVSPRLMDKARWPPSGFDLSSALRTVILDSIPSTSASAALNELEDRLSFATREEDWTGAPPESVQAFDFLCLDFKPPPGLRPVISEELLVEYRSVNMYLMKLVRLQAIMRVVRHSLRALNKSSHTLAILVSASQRLLDGIVSFTWDIALGSNWRSFIDELTRTRARILERERWPVSEEEGEEEKGQGIRTVEELKGLHWAMVSEMKNNMFLRNRQRTFASTLEQAVFEPILQLGTMLSGREIDEVVIEDLGKRQRKAVSKLVKALERLSERAADRAGTAIGAGFLGEFVGRVDWNRFYADWYDDQGLIAHQYTLCYLND</sequence>
<protein>
    <recommendedName>
        <fullName evidence="6">Gamma tubulin complex component C-terminal domain-containing protein</fullName>
    </recommendedName>
</protein>
<dbReference type="GO" id="GO:0051225">
    <property type="term" value="P:spindle assembly"/>
    <property type="evidence" value="ECO:0007669"/>
    <property type="project" value="TreeGrafter"/>
</dbReference>
<keyword evidence="5" id="KW-0206">Cytoskeleton</keyword>
<dbReference type="GO" id="GO:0000922">
    <property type="term" value="C:spindle pole"/>
    <property type="evidence" value="ECO:0007669"/>
    <property type="project" value="InterPro"/>
</dbReference>
<comment type="similarity">
    <text evidence="2">Belongs to the TUBGCP family.</text>
</comment>
<dbReference type="InterPro" id="IPR040457">
    <property type="entry name" value="GCP_C"/>
</dbReference>
<dbReference type="GO" id="GO:0031122">
    <property type="term" value="P:cytoplasmic microtubule organization"/>
    <property type="evidence" value="ECO:0007669"/>
    <property type="project" value="TreeGrafter"/>
</dbReference>
<dbReference type="GO" id="GO:0043015">
    <property type="term" value="F:gamma-tubulin binding"/>
    <property type="evidence" value="ECO:0007669"/>
    <property type="project" value="InterPro"/>
</dbReference>